<protein>
    <recommendedName>
        <fullName evidence="2">DUF2470 domain-containing protein</fullName>
    </recommendedName>
</protein>
<dbReference type="InterPro" id="IPR037119">
    <property type="entry name" value="Haem_oxidase_HugZ-like_sf"/>
</dbReference>
<evidence type="ECO:0000259" key="2">
    <source>
        <dbReference type="Pfam" id="PF10615"/>
    </source>
</evidence>
<sequence>MNRVNKKNQENERALVFKSLEEELNKNHEKSLVLLVKHFGERKDARNVRLSDIDDGGFTLQWEFGKEKEVEDMTFAFRSKKNTNAEITREIAELVGKAREGLKEKDESELEKMYKTRRALEFHLNKSNAAITLAMLVLNIYIALFSNPVPFAFLHNLISQSTAWRILKIAGMIHLFEAVVVFGVCKIARAFFPEEMTDKDEWMWVMHTLLVGVNSSVPLLKKTWKVFTRNN</sequence>
<gene>
    <name evidence="3" type="ORF">BB558_005127</name>
</gene>
<comment type="caution">
    <text evidence="3">The sequence shown here is derived from an EMBL/GenBank/DDBJ whole genome shotgun (WGS) entry which is preliminary data.</text>
</comment>
<dbReference type="EMBL" id="MBFU01000501">
    <property type="protein sequence ID" value="PVZ98867.1"/>
    <property type="molecule type" value="Genomic_DNA"/>
</dbReference>
<feature type="transmembrane region" description="Helical" evidence="1">
    <location>
        <begin position="130"/>
        <end position="154"/>
    </location>
</feature>
<dbReference type="Pfam" id="PF10615">
    <property type="entry name" value="DUF2470"/>
    <property type="match status" value="1"/>
</dbReference>
<dbReference type="Gene3D" id="3.20.180.10">
    <property type="entry name" value="PNP-oxidase-like"/>
    <property type="match status" value="1"/>
</dbReference>
<accession>A0A2U1J1G7</accession>
<dbReference type="Proteomes" id="UP000245591">
    <property type="component" value="Unassembled WGS sequence"/>
</dbReference>
<feature type="domain" description="DUF2470" evidence="2">
    <location>
        <begin position="22"/>
        <end position="92"/>
    </location>
</feature>
<keyword evidence="1" id="KW-0472">Membrane</keyword>
<proteinExistence type="predicted"/>
<evidence type="ECO:0000256" key="1">
    <source>
        <dbReference type="SAM" id="Phobius"/>
    </source>
</evidence>
<name>A0A2U1J1G7_SMIAN</name>
<keyword evidence="1" id="KW-0812">Transmembrane</keyword>
<dbReference type="AlphaFoldDB" id="A0A2U1J1G7"/>
<evidence type="ECO:0000313" key="3">
    <source>
        <dbReference type="EMBL" id="PVZ98867.1"/>
    </source>
</evidence>
<reference evidence="3 4" key="1">
    <citation type="journal article" date="2018" name="MBio">
        <title>Comparative Genomics Reveals the Core Gene Toolbox for the Fungus-Insect Symbiosis.</title>
        <authorList>
            <person name="Wang Y."/>
            <person name="Stata M."/>
            <person name="Wang W."/>
            <person name="Stajich J.E."/>
            <person name="White M.M."/>
            <person name="Moncalvo J.M."/>
        </authorList>
    </citation>
    <scope>NUCLEOTIDE SEQUENCE [LARGE SCALE GENOMIC DNA]</scope>
    <source>
        <strain evidence="3 4">AUS-126-30</strain>
    </source>
</reference>
<organism evidence="3 4">
    <name type="scientific">Smittium angustum</name>
    <dbReference type="NCBI Taxonomy" id="133377"/>
    <lineage>
        <taxon>Eukaryota</taxon>
        <taxon>Fungi</taxon>
        <taxon>Fungi incertae sedis</taxon>
        <taxon>Zoopagomycota</taxon>
        <taxon>Kickxellomycotina</taxon>
        <taxon>Harpellomycetes</taxon>
        <taxon>Harpellales</taxon>
        <taxon>Legeriomycetaceae</taxon>
        <taxon>Smittium</taxon>
    </lineage>
</organism>
<keyword evidence="1" id="KW-1133">Transmembrane helix</keyword>
<evidence type="ECO:0000313" key="4">
    <source>
        <dbReference type="Proteomes" id="UP000245591"/>
    </source>
</evidence>
<dbReference type="InterPro" id="IPR019595">
    <property type="entry name" value="DUF2470"/>
</dbReference>
<feature type="transmembrane region" description="Helical" evidence="1">
    <location>
        <begin position="166"/>
        <end position="190"/>
    </location>
</feature>
<keyword evidence="4" id="KW-1185">Reference proteome</keyword>